<reference evidence="8" key="2">
    <citation type="journal article" date="2018" name="Plant J.">
        <title>The Sorghum bicolor reference genome: improved assembly, gene annotations, a transcriptome atlas, and signatures of genome organization.</title>
        <authorList>
            <person name="McCormick R.F."/>
            <person name="Truong S.K."/>
            <person name="Sreedasyam A."/>
            <person name="Jenkins J."/>
            <person name="Shu S."/>
            <person name="Sims D."/>
            <person name="Kennedy M."/>
            <person name="Amirebrahimi M."/>
            <person name="Weers B.D."/>
            <person name="McKinley B."/>
            <person name="Mattison A."/>
            <person name="Morishige D.T."/>
            <person name="Grimwood J."/>
            <person name="Schmutz J."/>
            <person name="Mullet J.E."/>
        </authorList>
    </citation>
    <scope>NUCLEOTIDE SEQUENCE [LARGE SCALE GENOMIC DNA]</scope>
    <source>
        <strain evidence="8">cv. BTx623</strain>
    </source>
</reference>
<protein>
    <recommendedName>
        <fullName evidence="6">CW-type domain-containing protein</fullName>
    </recommendedName>
</protein>
<dbReference type="PROSITE" id="PS51050">
    <property type="entry name" value="ZF_CW"/>
    <property type="match status" value="1"/>
</dbReference>
<sequence>MQLVGRGMQSLRGARREGAGSCSSRGGRVAGETEELEEGEARSDDDGEAFVDPNVDLSYIDEKLQHVLGHFQKEFEGEVSVENLGSKFGGYGSFLPTYQRSPLFTQSESPHIAANISTSGSPYQPSAERMDQNPSTVAVEPISRTNGSGAPSASDLLKKKCPSTDIEESVAGSDSLYSSSSSGDSKSVKLQTKVCLNNDLPRENAVIYSGLGLEISSPSSMEESPDGLGGLSPDVPYESPRTILQVMTYFPVPGGFLLSPLHGNLLQLRNNKVAPELKNWETHLDMENVSRALEGRSQSSHPPGPIRGNVAKQMKPCSKKKVSMDTKTRKYKGDASAIMNKEVNIQVPASQKEKMMNTNNENGFEVGSARKEIPASVKHGQLYMQPTSSVATMNADPVAAPVVIEEHWVRCDICQKLRLLPYGTNPSMLPNKWKCTMLHWLPGMNRCDISEDETTEALNALFAIPATAATFSSGGPHTAGAGTGTATSSAYNISGQFERSRKRKNAPSNGKDLAGSSYRTPLLTPSMSNQQDPIRDERTTDDMHYSSKTDSVSKHGPRPVSKSADLVSEKLKPKHRNHSSYSDEGGIMERNKAHPKVKTKIGIDQDEQKTYKRTKMEDWHQIDRGQDHKCDSDGMEVPDEPKALLAKAKTMKGSNETGDISLRKEDIASGCDSLENIKNVNSFGIPFHSEKKEHPSDVDILDLSCKKNVVKKLEEIQLNSLHRISNRSKKNLKEKKSNTFKSKEMASKADSRHGKVLHADVVLSSVGHLNYELGADKFVTGKESPAKQALDLTEAPGRYVSYLQSSTAVTSSSSKISSSRRNTNSQEAKDSPVKSASSSPPRNFNIKMISSTRKDGIVDGSLGNTHNLVRYQNSEVIALNNGQKTENFEGVQVAGEPNFHGPLQGISDSNIKEIPQSAGAQVSNITGSERSLDNSLPKASWREDLTVNDTGVGRGDHQLCSGDKKDFDMEGRSQHPFDRRATTLNTESCPIQHGSKNIEIRQGSGTAQRMGMSFEKEKSHLRIDNQDIQNPVNEVVNFPLKEGKQKVYPTSVKSDSLKMKAKLVRFNVETGVQHGTVKQATSNTLKTSPMRKDGSMITFALKEARDLKHKANDLKNKGQELESTGLYFEAALKFLHVAFLLETPSFDISRPGDGAKSMKMYSETAKLCNFCAHEYERCKKMAAAALAYKCVEVAYLKAAYYKHRSASKDQQELQAAVQIARGESPSSATPDIDNLNSHGLSKASSLKGGNSPHVPGNHLHLAVHNQAHLLRLLSYTNDVNLAFNATQKAEFVIASAAGSKERGGVDDGLALVKTVLDLNFNNVNELVRLVRVSMESISS</sequence>
<evidence type="ECO:0000313" key="7">
    <source>
        <dbReference type="EMBL" id="KXG39393.1"/>
    </source>
</evidence>
<feature type="compositionally biased region" description="Basic and acidic residues" evidence="5">
    <location>
        <begin position="954"/>
        <end position="972"/>
    </location>
</feature>
<dbReference type="OMA" id="RITFAHS"/>
<dbReference type="InterPro" id="IPR056406">
    <property type="entry name" value="THD_CWZF3/5/7"/>
</dbReference>
<feature type="region of interest" description="Disordered" evidence="5">
    <location>
        <begin position="810"/>
        <end position="845"/>
    </location>
</feature>
<dbReference type="InterPro" id="IPR055300">
    <property type="entry name" value="CWZF3/5/7"/>
</dbReference>
<dbReference type="OrthoDB" id="757982at2759"/>
<dbReference type="Pfam" id="PF07496">
    <property type="entry name" value="zf-CW"/>
    <property type="match status" value="1"/>
</dbReference>
<evidence type="ECO:0000256" key="4">
    <source>
        <dbReference type="SAM" id="Coils"/>
    </source>
</evidence>
<keyword evidence="1" id="KW-0479">Metal-binding</keyword>
<proteinExistence type="predicted"/>
<dbReference type="Proteomes" id="UP000000768">
    <property type="component" value="Chromosome 1"/>
</dbReference>
<feature type="compositionally biased region" description="Basic and acidic residues" evidence="5">
    <location>
        <begin position="533"/>
        <end position="553"/>
    </location>
</feature>
<evidence type="ECO:0000313" key="8">
    <source>
        <dbReference type="Proteomes" id="UP000000768"/>
    </source>
</evidence>
<dbReference type="InParanoid" id="A0A1B6QNA1"/>
<keyword evidence="4" id="KW-0175">Coiled coil</keyword>
<accession>A0A1B6QNA1</accession>
<dbReference type="Gramene" id="KXG39393">
    <property type="protein sequence ID" value="KXG39393"/>
    <property type="gene ID" value="SORBI_3001G373700"/>
</dbReference>
<keyword evidence="3" id="KW-0862">Zinc</keyword>
<dbReference type="Pfam" id="PF24756">
    <property type="entry name" value="THD_CWZF3-5-7"/>
    <property type="match status" value="1"/>
</dbReference>
<feature type="region of interest" description="Disordered" evidence="5">
    <location>
        <begin position="727"/>
        <end position="754"/>
    </location>
</feature>
<organism evidence="7 8">
    <name type="scientific">Sorghum bicolor</name>
    <name type="common">Sorghum</name>
    <name type="synonym">Sorghum vulgare</name>
    <dbReference type="NCBI Taxonomy" id="4558"/>
    <lineage>
        <taxon>Eukaryota</taxon>
        <taxon>Viridiplantae</taxon>
        <taxon>Streptophyta</taxon>
        <taxon>Embryophyta</taxon>
        <taxon>Tracheophyta</taxon>
        <taxon>Spermatophyta</taxon>
        <taxon>Magnoliopsida</taxon>
        <taxon>Liliopsida</taxon>
        <taxon>Poales</taxon>
        <taxon>Poaceae</taxon>
        <taxon>PACMAD clade</taxon>
        <taxon>Panicoideae</taxon>
        <taxon>Andropogonodae</taxon>
        <taxon>Andropogoneae</taxon>
        <taxon>Sorghinae</taxon>
        <taxon>Sorghum</taxon>
    </lineage>
</organism>
<evidence type="ECO:0000256" key="3">
    <source>
        <dbReference type="ARBA" id="ARBA00022833"/>
    </source>
</evidence>
<feature type="region of interest" description="Disordered" evidence="5">
    <location>
        <begin position="293"/>
        <end position="325"/>
    </location>
</feature>
<dbReference type="GO" id="GO:0008270">
    <property type="term" value="F:zinc ion binding"/>
    <property type="evidence" value="ECO:0007669"/>
    <property type="project" value="UniProtKB-KW"/>
</dbReference>
<dbReference type="InterPro" id="IPR011124">
    <property type="entry name" value="Znf_CW"/>
</dbReference>
<feature type="compositionally biased region" description="Polar residues" evidence="5">
    <location>
        <begin position="517"/>
        <end position="532"/>
    </location>
</feature>
<feature type="region of interest" description="Disordered" evidence="5">
    <location>
        <begin position="947"/>
        <end position="972"/>
    </location>
</feature>
<feature type="compositionally biased region" description="Polar residues" evidence="5">
    <location>
        <begin position="113"/>
        <end position="124"/>
    </location>
</feature>
<evidence type="ECO:0000256" key="1">
    <source>
        <dbReference type="ARBA" id="ARBA00022723"/>
    </source>
</evidence>
<keyword evidence="2" id="KW-0863">Zinc-finger</keyword>
<dbReference type="Gene3D" id="3.30.40.100">
    <property type="match status" value="1"/>
</dbReference>
<evidence type="ECO:0000259" key="6">
    <source>
        <dbReference type="PROSITE" id="PS51050"/>
    </source>
</evidence>
<gene>
    <name evidence="7" type="ORF">SORBI_3001G373700</name>
</gene>
<reference evidence="7 8" key="1">
    <citation type="journal article" date="2009" name="Nature">
        <title>The Sorghum bicolor genome and the diversification of grasses.</title>
        <authorList>
            <person name="Paterson A.H."/>
            <person name="Bowers J.E."/>
            <person name="Bruggmann R."/>
            <person name="Dubchak I."/>
            <person name="Grimwood J."/>
            <person name="Gundlach H."/>
            <person name="Haberer G."/>
            <person name="Hellsten U."/>
            <person name="Mitros T."/>
            <person name="Poliakov A."/>
            <person name="Schmutz J."/>
            <person name="Spannagl M."/>
            <person name="Tang H."/>
            <person name="Wang X."/>
            <person name="Wicker T."/>
            <person name="Bharti A.K."/>
            <person name="Chapman J."/>
            <person name="Feltus F.A."/>
            <person name="Gowik U."/>
            <person name="Grigoriev I.V."/>
            <person name="Lyons E."/>
            <person name="Maher C.A."/>
            <person name="Martis M."/>
            <person name="Narechania A."/>
            <person name="Otillar R.P."/>
            <person name="Penning B.W."/>
            <person name="Salamov A.A."/>
            <person name="Wang Y."/>
            <person name="Zhang L."/>
            <person name="Carpita N.C."/>
            <person name="Freeling M."/>
            <person name="Gingle A.R."/>
            <person name="Hash C.T."/>
            <person name="Keller B."/>
            <person name="Klein P."/>
            <person name="Kresovich S."/>
            <person name="McCann M.C."/>
            <person name="Ming R."/>
            <person name="Peterson D.G."/>
            <person name="Mehboob-ur-Rahman"/>
            <person name="Ware D."/>
            <person name="Westhoff P."/>
            <person name="Mayer K.F."/>
            <person name="Messing J."/>
            <person name="Rokhsar D.S."/>
        </authorList>
    </citation>
    <scope>NUCLEOTIDE SEQUENCE [LARGE SCALE GENOMIC DNA]</scope>
    <source>
        <strain evidence="8">cv. BTx623</strain>
    </source>
</reference>
<dbReference type="PANTHER" id="PTHR46524">
    <property type="entry name" value="CW-TYPE ZINC FINGER"/>
    <property type="match status" value="1"/>
</dbReference>
<dbReference type="STRING" id="4558.A0A1B6QNA1"/>
<feature type="region of interest" description="Disordered" evidence="5">
    <location>
        <begin position="1"/>
        <end position="50"/>
    </location>
</feature>
<dbReference type="EMBL" id="CM000760">
    <property type="protein sequence ID" value="KXG39393.1"/>
    <property type="molecule type" value="Genomic_DNA"/>
</dbReference>
<evidence type="ECO:0000256" key="5">
    <source>
        <dbReference type="SAM" id="MobiDB-lite"/>
    </source>
</evidence>
<feature type="region of interest" description="Disordered" evidence="5">
    <location>
        <begin position="495"/>
        <end position="587"/>
    </location>
</feature>
<feature type="compositionally biased region" description="Basic and acidic residues" evidence="5">
    <location>
        <begin position="734"/>
        <end position="753"/>
    </location>
</feature>
<feature type="region of interest" description="Disordered" evidence="5">
    <location>
        <begin position="113"/>
        <end position="158"/>
    </location>
</feature>
<dbReference type="PANTHER" id="PTHR46524:SF7">
    <property type="entry name" value="CW-TYPE ZINC FINGER"/>
    <property type="match status" value="1"/>
</dbReference>
<dbReference type="eggNOG" id="ENOG502QS65">
    <property type="taxonomic scope" value="Eukaryota"/>
</dbReference>
<name>A0A1B6QNA1_SORBI</name>
<evidence type="ECO:0000256" key="2">
    <source>
        <dbReference type="ARBA" id="ARBA00022771"/>
    </source>
</evidence>
<keyword evidence="8" id="KW-1185">Reference proteome</keyword>
<feature type="domain" description="CW-type" evidence="6">
    <location>
        <begin position="402"/>
        <end position="455"/>
    </location>
</feature>
<feature type="coiled-coil region" evidence="4">
    <location>
        <begin position="1097"/>
        <end position="1124"/>
    </location>
</feature>
<feature type="compositionally biased region" description="Low complexity" evidence="5">
    <location>
        <begin position="810"/>
        <end position="825"/>
    </location>
</feature>